<feature type="compositionally biased region" description="Low complexity" evidence="1">
    <location>
        <begin position="362"/>
        <end position="378"/>
    </location>
</feature>
<keyword evidence="3" id="KW-1185">Reference proteome</keyword>
<accession>A0AAD9FP38</accession>
<protein>
    <submittedName>
        <fullName evidence="2">Uncharacterized protein</fullName>
    </submittedName>
</protein>
<sequence length="953" mass="102446">MTTAQGTQESYVTAQSTMNDQNSIPRIRRVPVSSLSPPPPPSSSDPPSTPYTSTGSSTTLPSSTGPNVAVRAADMQRLLNWLMGQETARTGQNSRIESQLDRIEQNTKAITDQMTGLRERPPPVPRKDDDDSPPSSPSSTTSTARPVTPPPYMSADSIQRQFDDVRNMLGSLIGRTNDIADQVARARAYESPIPRRSELERIEDLLKRTLSRLGDREFDAASEFAPGKTPMSQHSKAPSSIKTVTGSLYAGSNGVYSDDAGSKIKVPANSFHEDYDPRRRRWSTVPDSLLDGELPSPDFDADFHIANLPPDTPPEEFPLGQVEVPDFIRGAPRPVDGPPEPYRSEHDRSEYAPTPGQQAPQTLSKTPSSASPSSQSPTQGMRDEPPIPFRMEEVPEDQQSYYTEEETPREPSRQLPPPQPVDLPTPVRSPGHLPPPGPSGMGMRPPFAPGMPGPMGMPPLPGATEMPRPTLPRIAGVRDPISTTYFRRGFPPPGPMGMPPMGMFPGPMGIPGPGMGPFMPGLRPGLNGFGGPIGPNVNPSLRRPGFFPPGVSSTGEYGLPAAAHYGRDGRGYTGAGRPPPGTLPPDHGLGDTTSSDTTPTPDTVTQILTPATTPGHDHAHSPAIAQTHATGDSHGSDDSFRRAMENAQALAHAQGDQQNEMSRYLHGMSDQIEDARRGHQQELADILADISRLREELKPKHVTAHVLPDGRVVLANGDVVDGIRGAPAPGVVPVIEPPSEKHVKARVLPDGTVMIGDNIVDGIRGVPTVPHAAAEPMVPAEKIKDMEQDRKLASLADKVSELMARTRPRNPDGTQSDETVLGDAEVISTKAVHPTPRGPNTDITREKTFIKEREVVTSGPGGTHKEKETEDVIERDMVTGPGHGVAAENVPLPPSVPSETGTRINPRTGKPLTIPKPLSLSPREPSPIVPLSDVPPGSQMIREEHEEVRMQYI</sequence>
<feature type="compositionally biased region" description="Pro residues" evidence="1">
    <location>
        <begin position="36"/>
        <end position="49"/>
    </location>
</feature>
<evidence type="ECO:0000256" key="1">
    <source>
        <dbReference type="SAM" id="MobiDB-lite"/>
    </source>
</evidence>
<comment type="caution">
    <text evidence="2">The sequence shown here is derived from an EMBL/GenBank/DDBJ whole genome shotgun (WGS) entry which is preliminary data.</text>
</comment>
<feature type="compositionally biased region" description="Basic and acidic residues" evidence="1">
    <location>
        <begin position="117"/>
        <end position="129"/>
    </location>
</feature>
<feature type="compositionally biased region" description="Basic and acidic residues" evidence="1">
    <location>
        <begin position="381"/>
        <end position="393"/>
    </location>
</feature>
<reference evidence="2" key="1">
    <citation type="submission" date="2023-02" db="EMBL/GenBank/DDBJ databases">
        <title>Identification and recombinant expression of a fungal hydrolase from Papiliotrema laurentii that hydrolyzes apple cutin and clears colloidal polyester polyurethane.</title>
        <authorList>
            <consortium name="DOE Joint Genome Institute"/>
            <person name="Roman V.A."/>
            <person name="Bojanowski C."/>
            <person name="Crable B.R."/>
            <person name="Wagner D.N."/>
            <person name="Hung C.S."/>
            <person name="Nadeau L.J."/>
            <person name="Schratz L."/>
            <person name="Haridas S."/>
            <person name="Pangilinan J."/>
            <person name="Lipzen A."/>
            <person name="Na H."/>
            <person name="Yan M."/>
            <person name="Ng V."/>
            <person name="Grigoriev I.V."/>
            <person name="Spatafora J.W."/>
            <person name="Barlow D."/>
            <person name="Biffinger J."/>
            <person name="Kelley-Loughnane N."/>
            <person name="Varaljay V.A."/>
            <person name="Crookes-Goodson W.J."/>
        </authorList>
    </citation>
    <scope>NUCLEOTIDE SEQUENCE</scope>
    <source>
        <strain evidence="2">5307AH</strain>
    </source>
</reference>
<name>A0AAD9FP38_PAPLA</name>
<feature type="compositionally biased region" description="Low complexity" evidence="1">
    <location>
        <begin position="50"/>
        <end position="66"/>
    </location>
</feature>
<feature type="region of interest" description="Disordered" evidence="1">
    <location>
        <begin position="880"/>
        <end position="939"/>
    </location>
</feature>
<dbReference type="AlphaFoldDB" id="A0AAD9FP38"/>
<proteinExistence type="predicted"/>
<feature type="region of interest" description="Disordered" evidence="1">
    <location>
        <begin position="561"/>
        <end position="639"/>
    </location>
</feature>
<feature type="compositionally biased region" description="Pro residues" evidence="1">
    <location>
        <begin position="446"/>
        <end position="459"/>
    </location>
</feature>
<evidence type="ECO:0000313" key="2">
    <source>
        <dbReference type="EMBL" id="KAK1923066.1"/>
    </source>
</evidence>
<feature type="region of interest" description="Disordered" evidence="1">
    <location>
        <begin position="1"/>
        <end position="71"/>
    </location>
</feature>
<evidence type="ECO:0000313" key="3">
    <source>
        <dbReference type="Proteomes" id="UP001182556"/>
    </source>
</evidence>
<feature type="compositionally biased region" description="Low complexity" evidence="1">
    <location>
        <begin position="591"/>
        <end position="603"/>
    </location>
</feature>
<dbReference type="Proteomes" id="UP001182556">
    <property type="component" value="Unassembled WGS sequence"/>
</dbReference>
<feature type="compositionally biased region" description="Polar residues" evidence="1">
    <location>
        <begin position="1"/>
        <end position="24"/>
    </location>
</feature>
<dbReference type="EMBL" id="JAODAN010000007">
    <property type="protein sequence ID" value="KAK1923066.1"/>
    <property type="molecule type" value="Genomic_DNA"/>
</dbReference>
<gene>
    <name evidence="2" type="ORF">DB88DRAFT_493645</name>
</gene>
<feature type="region of interest" description="Disordered" evidence="1">
    <location>
        <begin position="111"/>
        <end position="155"/>
    </location>
</feature>
<feature type="region of interest" description="Disordered" evidence="1">
    <location>
        <begin position="286"/>
        <end position="459"/>
    </location>
</feature>
<feature type="compositionally biased region" description="Low complexity" evidence="1">
    <location>
        <begin position="137"/>
        <end position="146"/>
    </location>
</feature>
<feature type="compositionally biased region" description="Pro residues" evidence="1">
    <location>
        <begin position="414"/>
        <end position="423"/>
    </location>
</feature>
<organism evidence="2 3">
    <name type="scientific">Papiliotrema laurentii</name>
    <name type="common">Cryptococcus laurentii</name>
    <dbReference type="NCBI Taxonomy" id="5418"/>
    <lineage>
        <taxon>Eukaryota</taxon>
        <taxon>Fungi</taxon>
        <taxon>Dikarya</taxon>
        <taxon>Basidiomycota</taxon>
        <taxon>Agaricomycotina</taxon>
        <taxon>Tremellomycetes</taxon>
        <taxon>Tremellales</taxon>
        <taxon>Rhynchogastremaceae</taxon>
        <taxon>Papiliotrema</taxon>
    </lineage>
</organism>